<keyword evidence="3" id="KW-1185">Reference proteome</keyword>
<dbReference type="GO" id="GO:0005886">
    <property type="term" value="C:plasma membrane"/>
    <property type="evidence" value="ECO:0007669"/>
    <property type="project" value="TreeGrafter"/>
</dbReference>
<protein>
    <submittedName>
        <fullName evidence="2">Jg10083 protein</fullName>
    </submittedName>
</protein>
<dbReference type="GO" id="GO:0007219">
    <property type="term" value="P:Notch signaling pathway"/>
    <property type="evidence" value="ECO:0007669"/>
    <property type="project" value="TreeGrafter"/>
</dbReference>
<comment type="caution">
    <text evidence="2">The sequence shown here is derived from an EMBL/GenBank/DDBJ whole genome shotgun (WGS) entry which is preliminary data.</text>
</comment>
<evidence type="ECO:0000313" key="3">
    <source>
        <dbReference type="Proteomes" id="UP000838756"/>
    </source>
</evidence>
<dbReference type="PANTHER" id="PTHR45702:SF2">
    <property type="entry name" value="KUZBANIAN, ISOFORM A"/>
    <property type="match status" value="1"/>
</dbReference>
<dbReference type="EMBL" id="CAKXAJ010026282">
    <property type="protein sequence ID" value="CAH2265547.1"/>
    <property type="molecule type" value="Genomic_DNA"/>
</dbReference>
<evidence type="ECO:0000313" key="2">
    <source>
        <dbReference type="EMBL" id="CAH2265547.1"/>
    </source>
</evidence>
<organism evidence="2 3">
    <name type="scientific">Pararge aegeria aegeria</name>
    <dbReference type="NCBI Taxonomy" id="348720"/>
    <lineage>
        <taxon>Eukaryota</taxon>
        <taxon>Metazoa</taxon>
        <taxon>Ecdysozoa</taxon>
        <taxon>Arthropoda</taxon>
        <taxon>Hexapoda</taxon>
        <taxon>Insecta</taxon>
        <taxon>Pterygota</taxon>
        <taxon>Neoptera</taxon>
        <taxon>Endopterygota</taxon>
        <taxon>Lepidoptera</taxon>
        <taxon>Glossata</taxon>
        <taxon>Ditrysia</taxon>
        <taxon>Papilionoidea</taxon>
        <taxon>Nymphalidae</taxon>
        <taxon>Satyrinae</taxon>
        <taxon>Satyrini</taxon>
        <taxon>Parargina</taxon>
        <taxon>Pararge</taxon>
    </lineage>
</organism>
<reference evidence="2" key="1">
    <citation type="submission" date="2022-03" db="EMBL/GenBank/DDBJ databases">
        <authorList>
            <person name="Lindestad O."/>
        </authorList>
    </citation>
    <scope>NUCLEOTIDE SEQUENCE</scope>
</reference>
<name>A0A8S4SB89_9NEOP</name>
<proteinExistence type="predicted"/>
<dbReference type="OrthoDB" id="2149267at2759"/>
<dbReference type="GO" id="GO:0004222">
    <property type="term" value="F:metalloendopeptidase activity"/>
    <property type="evidence" value="ECO:0007669"/>
    <property type="project" value="TreeGrafter"/>
</dbReference>
<dbReference type="InterPro" id="IPR051489">
    <property type="entry name" value="ADAM_Metalloproteinase"/>
</dbReference>
<evidence type="ECO:0000256" key="1">
    <source>
        <dbReference type="SAM" id="MobiDB-lite"/>
    </source>
</evidence>
<accession>A0A8S4SB89</accession>
<dbReference type="AlphaFoldDB" id="A0A8S4SB89"/>
<dbReference type="GO" id="GO:0006509">
    <property type="term" value="P:membrane protein ectodomain proteolysis"/>
    <property type="evidence" value="ECO:0007669"/>
    <property type="project" value="TreeGrafter"/>
</dbReference>
<gene>
    <name evidence="2" type="primary">jg10083</name>
    <name evidence="2" type="ORF">PAEG_LOCUS24943</name>
</gene>
<dbReference type="Proteomes" id="UP000838756">
    <property type="component" value="Unassembled WGS sequence"/>
</dbReference>
<feature type="region of interest" description="Disordered" evidence="1">
    <location>
        <begin position="1"/>
        <end position="29"/>
    </location>
</feature>
<sequence>MQKLLMPKLHLSGTEPEDSAHKTTTLTAAPASRRLSEYVEHYEPLEYDAEAVHAHHKRTRRSASPPDLHISFHAHERHFKMRLRRDLSAFSEDFKVEGSQGQLHDVDTSHIYHGELVDNIIFLTGNGNASKDALSMRLILLQCGLRSIEQ</sequence>
<dbReference type="PANTHER" id="PTHR45702">
    <property type="entry name" value="ADAM10/ADAM17 METALLOPEPTIDASE FAMILY MEMBER"/>
    <property type="match status" value="1"/>
</dbReference>